<dbReference type="Proteomes" id="UP000321331">
    <property type="component" value="Unassembled WGS sequence"/>
</dbReference>
<name>A0A5C6SCN6_FUSOC</name>
<protein>
    <submittedName>
        <fullName evidence="1">Uncharacterized protein</fullName>
    </submittedName>
</protein>
<reference evidence="1 2" key="1">
    <citation type="submission" date="2019-07" db="EMBL/GenBank/DDBJ databases">
        <title>The First High-Quality Draft Genome Sequence of the Causal Agent of the Current Panama Disease Epidemic.</title>
        <authorList>
            <person name="Warmington R.J."/>
            <person name="Kay W."/>
            <person name="Jeffries A."/>
            <person name="Bebber D."/>
            <person name="Moore K."/>
            <person name="Studholme D.J."/>
        </authorList>
    </citation>
    <scope>NUCLEOTIDE SEQUENCE [LARGE SCALE GENOMIC DNA]</scope>
    <source>
        <strain evidence="1 2">TR4</strain>
    </source>
</reference>
<proteinExistence type="predicted"/>
<comment type="caution">
    <text evidence="1">The sequence shown here is derived from an EMBL/GenBank/DDBJ whole genome shotgun (WGS) entry which is preliminary data.</text>
</comment>
<organism evidence="1 2">
    <name type="scientific">Fusarium oxysporum f. sp. cubense</name>
    <dbReference type="NCBI Taxonomy" id="61366"/>
    <lineage>
        <taxon>Eukaryota</taxon>
        <taxon>Fungi</taxon>
        <taxon>Dikarya</taxon>
        <taxon>Ascomycota</taxon>
        <taxon>Pezizomycotina</taxon>
        <taxon>Sordariomycetes</taxon>
        <taxon>Hypocreomycetidae</taxon>
        <taxon>Hypocreales</taxon>
        <taxon>Nectriaceae</taxon>
        <taxon>Fusarium</taxon>
        <taxon>Fusarium oxysporum species complex</taxon>
    </lineage>
</organism>
<evidence type="ECO:0000313" key="2">
    <source>
        <dbReference type="Proteomes" id="UP000321331"/>
    </source>
</evidence>
<dbReference type="AlphaFoldDB" id="A0A5C6SCN6"/>
<dbReference type="EMBL" id="VMNF01000015">
    <property type="protein sequence ID" value="TXB96331.1"/>
    <property type="molecule type" value="Genomic_DNA"/>
</dbReference>
<gene>
    <name evidence="1" type="ORF">FocTR4_00016517</name>
</gene>
<evidence type="ECO:0000313" key="1">
    <source>
        <dbReference type="EMBL" id="TXB96331.1"/>
    </source>
</evidence>
<accession>A0A5C6SCN6</accession>
<sequence length="131" mass="14729">MAPRSIMRDTKIATCGHKYEQRPPFRFEAFESQLPTELMCQDIDFSYPGNIPRHCICGCKLRFWKDPRLCIDTKAWDDYPLRNSAAGEAYMHPGPPCLAGVTGVDGSARGHPRLGRAIRGIGIGQRTALHW</sequence>